<dbReference type="EMBL" id="LT629736">
    <property type="protein sequence ID" value="SDS19606.1"/>
    <property type="molecule type" value="Genomic_DNA"/>
</dbReference>
<gene>
    <name evidence="2" type="ORF">SAMN05216421_1079</name>
</gene>
<accession>A0A1H1Q836</accession>
<dbReference type="AlphaFoldDB" id="A0A1H1Q836"/>
<keyword evidence="1" id="KW-0175">Coiled coil</keyword>
<proteinExistence type="predicted"/>
<protein>
    <submittedName>
        <fullName evidence="2">Uncharacterized protein</fullName>
    </submittedName>
</protein>
<evidence type="ECO:0000313" key="3">
    <source>
        <dbReference type="Proteomes" id="UP000243207"/>
    </source>
</evidence>
<name>A0A1H1Q836_9GAMM</name>
<sequence>MFSDYWIGQPGVPVIAREARPEHIRSVIEPTTPREEYLVARIEELAAKATGAEVLGKYFDEDDDDDEIYQKIDLKRRAEYAERQADEARRKMLAITEAVRSFTLAQSVVASQEQRLQMMLDGIKQLSDQIRG</sequence>
<reference evidence="3" key="1">
    <citation type="submission" date="2016-10" db="EMBL/GenBank/DDBJ databases">
        <authorList>
            <person name="Varghese N."/>
            <person name="Submissions S."/>
        </authorList>
    </citation>
    <scope>NUCLEOTIDE SEQUENCE [LARGE SCALE GENOMIC DNA]</scope>
    <source>
        <strain evidence="3">NRRL B-51270</strain>
    </source>
</reference>
<organism evidence="2 3">
    <name type="scientific">Halopseudomonas xinjiangensis</name>
    <dbReference type="NCBI Taxonomy" id="487184"/>
    <lineage>
        <taxon>Bacteria</taxon>
        <taxon>Pseudomonadati</taxon>
        <taxon>Pseudomonadota</taxon>
        <taxon>Gammaproteobacteria</taxon>
        <taxon>Pseudomonadales</taxon>
        <taxon>Pseudomonadaceae</taxon>
        <taxon>Halopseudomonas</taxon>
    </lineage>
</organism>
<keyword evidence="3" id="KW-1185">Reference proteome</keyword>
<evidence type="ECO:0000256" key="1">
    <source>
        <dbReference type="SAM" id="Coils"/>
    </source>
</evidence>
<feature type="coiled-coil region" evidence="1">
    <location>
        <begin position="71"/>
        <end position="98"/>
    </location>
</feature>
<dbReference type="STRING" id="487184.SAMN05216421_1079"/>
<evidence type="ECO:0000313" key="2">
    <source>
        <dbReference type="EMBL" id="SDS19606.1"/>
    </source>
</evidence>
<dbReference type="RefSeq" id="WP_093392188.1">
    <property type="nucleotide sequence ID" value="NZ_LT629736.1"/>
</dbReference>
<dbReference type="Proteomes" id="UP000243207">
    <property type="component" value="Chromosome I"/>
</dbReference>